<dbReference type="OrthoDB" id="3241054at2759"/>
<accession>A0A165CEY3</accession>
<protein>
    <submittedName>
        <fullName evidence="3">Uncharacterized protein</fullName>
    </submittedName>
</protein>
<evidence type="ECO:0000256" key="1">
    <source>
        <dbReference type="SAM" id="MobiDB-lite"/>
    </source>
</evidence>
<keyword evidence="2" id="KW-0732">Signal</keyword>
<feature type="signal peptide" evidence="2">
    <location>
        <begin position="1"/>
        <end position="23"/>
    </location>
</feature>
<reference evidence="3 4" key="1">
    <citation type="journal article" date="2016" name="Mol. Biol. Evol.">
        <title>Comparative Genomics of Early-Diverging Mushroom-Forming Fungi Provides Insights into the Origins of Lignocellulose Decay Capabilities.</title>
        <authorList>
            <person name="Nagy L.G."/>
            <person name="Riley R."/>
            <person name="Tritt A."/>
            <person name="Adam C."/>
            <person name="Daum C."/>
            <person name="Floudas D."/>
            <person name="Sun H."/>
            <person name="Yadav J.S."/>
            <person name="Pangilinan J."/>
            <person name="Larsson K.H."/>
            <person name="Matsuura K."/>
            <person name="Barry K."/>
            <person name="Labutti K."/>
            <person name="Kuo R."/>
            <person name="Ohm R.A."/>
            <person name="Bhattacharya S.S."/>
            <person name="Shirouzu T."/>
            <person name="Yoshinaga Y."/>
            <person name="Martin F.M."/>
            <person name="Grigoriev I.V."/>
            <person name="Hibbett D.S."/>
        </authorList>
    </citation>
    <scope>NUCLEOTIDE SEQUENCE [LARGE SCALE GENOMIC DNA]</scope>
    <source>
        <strain evidence="3 4">HHB12029</strain>
    </source>
</reference>
<organism evidence="3 4">
    <name type="scientific">Exidia glandulosa HHB12029</name>
    <dbReference type="NCBI Taxonomy" id="1314781"/>
    <lineage>
        <taxon>Eukaryota</taxon>
        <taxon>Fungi</taxon>
        <taxon>Dikarya</taxon>
        <taxon>Basidiomycota</taxon>
        <taxon>Agaricomycotina</taxon>
        <taxon>Agaricomycetes</taxon>
        <taxon>Auriculariales</taxon>
        <taxon>Exidiaceae</taxon>
        <taxon>Exidia</taxon>
    </lineage>
</organism>
<dbReference type="EMBL" id="KV426330">
    <property type="protein sequence ID" value="KZV82344.1"/>
    <property type="molecule type" value="Genomic_DNA"/>
</dbReference>
<feature type="compositionally biased region" description="Low complexity" evidence="1">
    <location>
        <begin position="165"/>
        <end position="185"/>
    </location>
</feature>
<feature type="chain" id="PRO_5007856000" evidence="2">
    <location>
        <begin position="24"/>
        <end position="214"/>
    </location>
</feature>
<gene>
    <name evidence="3" type="ORF">EXIGLDRAFT_729842</name>
</gene>
<evidence type="ECO:0000313" key="4">
    <source>
        <dbReference type="Proteomes" id="UP000077266"/>
    </source>
</evidence>
<dbReference type="InParanoid" id="A0A165CEY3"/>
<dbReference type="AlphaFoldDB" id="A0A165CEY3"/>
<keyword evidence="4" id="KW-1185">Reference proteome</keyword>
<dbReference type="STRING" id="1314781.A0A165CEY3"/>
<feature type="region of interest" description="Disordered" evidence="1">
    <location>
        <begin position="158"/>
        <end position="199"/>
    </location>
</feature>
<proteinExistence type="predicted"/>
<dbReference type="Proteomes" id="UP000077266">
    <property type="component" value="Unassembled WGS sequence"/>
</dbReference>
<sequence>MFCTPKLLLAATLFCSLFSSALGHAAIAVSQADADKIQRSQAVRPKNLDSCPDYKGPVGAAPVAADGTVTLIAKHFNPGKDGSTFFNAALSLTGEDGSFQNPLEIVQNGEEAPKEANGQDTIVVKIPGGLPCGDGTCTLVLQSKGGFGNCVRIVSEGDTPGGSGSASTEAPSATATTGGSKAKATCRPKGSTQKAKRAHARDFMGADMFYRRAD</sequence>
<evidence type="ECO:0000313" key="3">
    <source>
        <dbReference type="EMBL" id="KZV82344.1"/>
    </source>
</evidence>
<name>A0A165CEY3_EXIGL</name>
<evidence type="ECO:0000256" key="2">
    <source>
        <dbReference type="SAM" id="SignalP"/>
    </source>
</evidence>